<dbReference type="EMBL" id="RRYP01006429">
    <property type="protein sequence ID" value="TNV81206.1"/>
    <property type="molecule type" value="Genomic_DNA"/>
</dbReference>
<accession>A0A8J8NVZ8</accession>
<keyword evidence="2" id="KW-1185">Reference proteome</keyword>
<evidence type="ECO:0000313" key="1">
    <source>
        <dbReference type="EMBL" id="TNV81206.1"/>
    </source>
</evidence>
<evidence type="ECO:0000313" key="2">
    <source>
        <dbReference type="Proteomes" id="UP000785679"/>
    </source>
</evidence>
<gene>
    <name evidence="1" type="ORF">FGO68_gene9100</name>
</gene>
<sequence>MMILSIKINKMINAEGTCLSFCIATDLIENLLSSTFQKAWENQTLKFLKPYLIESLIKIVPNLIAPDHADSPAEQFIGCNIEAIEPVRNQFCIKLQLNSGLDIFSQEKIMKSHTQNKLQKHADFEQQRVERQLAEEATTEQINNTSLLIKKHISKIIRQKVDEQTRKSSTHEDSLVGVLQQLQQVKTRTTFDETIDQVRERKLRDLESKAIKEKERQELLRIQQLARQQAYNSSQGQGASINLVTEEMSKRVKIDKLPILIENNTQSIVVQNRSKKALKSRVVHHEGESAYVVTDQHLTSMVPKQDEDNLQLIDEGSDAMFKNLHPSNGVTIKEMIIPRSQQSDHDQRVSFGLVKQGNEYGMSASSHVKRMSRSQYNLLRNKSLITQRKGNTTSIQVQDQQKTEISMDTTIQGNNDFEKSQIKSFRIKRSVIKNISSLPKVVPVTQTNGKIVQQKDTSSVTWNNEFEAATLFSDTPYASFLGLNAPRRIGYNESIPSRPATSCKLGTSFYNNDSSRNSALHLRPSTNNILNENRPQSRFETQTSPLRPHFIDRIIDHRSSSALREQTQQLERPIKNRQQTPGQFQLARKALQSANKSKANLTTTAADSESAYQLQPSNQHNVFIRRVPGSRQLRSRGTAQMGQTFF</sequence>
<dbReference type="Proteomes" id="UP000785679">
    <property type="component" value="Unassembled WGS sequence"/>
</dbReference>
<organism evidence="1 2">
    <name type="scientific">Halteria grandinella</name>
    <dbReference type="NCBI Taxonomy" id="5974"/>
    <lineage>
        <taxon>Eukaryota</taxon>
        <taxon>Sar</taxon>
        <taxon>Alveolata</taxon>
        <taxon>Ciliophora</taxon>
        <taxon>Intramacronucleata</taxon>
        <taxon>Spirotrichea</taxon>
        <taxon>Stichotrichia</taxon>
        <taxon>Sporadotrichida</taxon>
        <taxon>Halteriidae</taxon>
        <taxon>Halteria</taxon>
    </lineage>
</organism>
<protein>
    <submittedName>
        <fullName evidence="1">Uncharacterized protein</fullName>
    </submittedName>
</protein>
<name>A0A8J8NVZ8_HALGN</name>
<proteinExistence type="predicted"/>
<dbReference type="AlphaFoldDB" id="A0A8J8NVZ8"/>
<comment type="caution">
    <text evidence="1">The sequence shown here is derived from an EMBL/GenBank/DDBJ whole genome shotgun (WGS) entry which is preliminary data.</text>
</comment>
<reference evidence="1" key="1">
    <citation type="submission" date="2019-06" db="EMBL/GenBank/DDBJ databases">
        <authorList>
            <person name="Zheng W."/>
        </authorList>
    </citation>
    <scope>NUCLEOTIDE SEQUENCE</scope>
    <source>
        <strain evidence="1">QDHG01</strain>
    </source>
</reference>